<dbReference type="RefSeq" id="WP_148281760.1">
    <property type="nucleotide sequence ID" value="NZ_CADILN010000004.1"/>
</dbReference>
<comment type="caution">
    <text evidence="2">The sequence shown here is derived from an EMBL/GenBank/DDBJ whole genome shotgun (WGS) entry which is preliminary data.</text>
</comment>
<reference evidence="2 3" key="1">
    <citation type="submission" date="2024-07" db="EMBL/GenBank/DDBJ databases">
        <title>A survey of Mimosa microsymbionts across Brazilian biomes reveals a high diversity of Paraburkholderia nodulating endemic species, but also that Cupriavidus is common as a symbiont of widespread species.</title>
        <authorList>
            <person name="Rouws L."/>
            <person name="Barauna A."/>
            <person name="Beukes C."/>
            <person name="Rouws J.R.C."/>
            <person name="De Faria S.M."/>
            <person name="Gross E."/>
            <person name="Bueno Dos Reis Junior F."/>
            <person name="Simon M.F."/>
            <person name="Maluk M."/>
            <person name="Odee D.W."/>
            <person name="Kenicer G."/>
            <person name="Young J.P.W."/>
            <person name="Reis V.M."/>
            <person name="Zilli J."/>
            <person name="James E.K."/>
        </authorList>
    </citation>
    <scope>NUCLEOTIDE SEQUENCE [LARGE SCALE GENOMIC DNA]</scope>
    <source>
        <strain evidence="2 3">BR14375</strain>
    </source>
</reference>
<feature type="region of interest" description="Disordered" evidence="1">
    <location>
        <begin position="1"/>
        <end position="35"/>
    </location>
</feature>
<dbReference type="Proteomes" id="UP001558535">
    <property type="component" value="Unassembled WGS sequence"/>
</dbReference>
<proteinExistence type="predicted"/>
<evidence type="ECO:0000256" key="1">
    <source>
        <dbReference type="SAM" id="MobiDB-lite"/>
    </source>
</evidence>
<dbReference type="EMBL" id="JBFPKE010000002">
    <property type="protein sequence ID" value="MEX3750348.1"/>
    <property type="molecule type" value="Genomic_DNA"/>
</dbReference>
<evidence type="ECO:0000313" key="3">
    <source>
        <dbReference type="Proteomes" id="UP001558535"/>
    </source>
</evidence>
<sequence>MQTWDAEKRSATERQTSQEGKKYAGGSDPSNPAVILHPALRKPSISNPNWSLIARHWEPIHPVSAHTFSPNVDRPGLHHEFRLGVLPLDPARRDIKWAGTTAIKDSCIGSSFGGSVKIFLSSKAFRPFSKRVAK</sequence>
<dbReference type="GeneID" id="84319867"/>
<gene>
    <name evidence="2" type="ORF">AB3X84_10075</name>
</gene>
<name>A0ABV3WAW0_9BURK</name>
<organism evidence="2 3">
    <name type="scientific">Paraburkholderia phenoliruptrix</name>
    <dbReference type="NCBI Taxonomy" id="252970"/>
    <lineage>
        <taxon>Bacteria</taxon>
        <taxon>Pseudomonadati</taxon>
        <taxon>Pseudomonadota</taxon>
        <taxon>Betaproteobacteria</taxon>
        <taxon>Burkholderiales</taxon>
        <taxon>Burkholderiaceae</taxon>
        <taxon>Paraburkholderia</taxon>
    </lineage>
</organism>
<keyword evidence="3" id="KW-1185">Reference proteome</keyword>
<evidence type="ECO:0000313" key="2">
    <source>
        <dbReference type="EMBL" id="MEX3750348.1"/>
    </source>
</evidence>
<protein>
    <submittedName>
        <fullName evidence="2">Uncharacterized protein</fullName>
    </submittedName>
</protein>
<feature type="compositionally biased region" description="Basic and acidic residues" evidence="1">
    <location>
        <begin position="1"/>
        <end position="12"/>
    </location>
</feature>
<accession>A0ABV3WAW0</accession>